<dbReference type="VEuPathDB" id="FungiDB:DEHA2D02750g"/>
<protein>
    <submittedName>
        <fullName evidence="1">DEHA2D02750p</fullName>
    </submittedName>
</protein>
<accession>B5RTQ4</accession>
<gene>
    <name evidence="1" type="ordered locus">DEHA2D02750g</name>
</gene>
<keyword evidence="2" id="KW-1185">Reference proteome</keyword>
<dbReference type="Proteomes" id="UP000000599">
    <property type="component" value="Chromosome D"/>
</dbReference>
<dbReference type="HOGENOM" id="CLU_2638024_0_0_1"/>
<evidence type="ECO:0000313" key="1">
    <source>
        <dbReference type="EMBL" id="CAR65610.1"/>
    </source>
</evidence>
<dbReference type="RefSeq" id="XP_002770251.1">
    <property type="nucleotide sequence ID" value="XM_002770205.1"/>
</dbReference>
<dbReference type="KEGG" id="dha:DEHA2D02750g"/>
<dbReference type="InParanoid" id="B5RTQ4"/>
<evidence type="ECO:0000313" key="2">
    <source>
        <dbReference type="Proteomes" id="UP000000599"/>
    </source>
</evidence>
<reference evidence="1 2" key="1">
    <citation type="journal article" date="2004" name="Nature">
        <title>Genome evolution in yeasts.</title>
        <authorList>
            <consortium name="Genolevures"/>
            <person name="Dujon B."/>
            <person name="Sherman D."/>
            <person name="Fischer G."/>
            <person name="Durrens P."/>
            <person name="Casaregola S."/>
            <person name="Lafontaine I."/>
            <person name="de Montigny J."/>
            <person name="Marck C."/>
            <person name="Neuveglise C."/>
            <person name="Talla E."/>
            <person name="Goffard N."/>
            <person name="Frangeul L."/>
            <person name="Aigle M."/>
            <person name="Anthouard V."/>
            <person name="Babour A."/>
            <person name="Barbe V."/>
            <person name="Barnay S."/>
            <person name="Blanchin S."/>
            <person name="Beckerich J.M."/>
            <person name="Beyne E."/>
            <person name="Bleykasten C."/>
            <person name="Boisrame A."/>
            <person name="Boyer J."/>
            <person name="Cattolico L."/>
            <person name="Confanioleri F."/>
            <person name="de Daruvar A."/>
            <person name="Despons L."/>
            <person name="Fabre E."/>
            <person name="Fairhead C."/>
            <person name="Ferry-Dumazet H."/>
            <person name="Groppi A."/>
            <person name="Hantraye F."/>
            <person name="Hennequin C."/>
            <person name="Jauniaux N."/>
            <person name="Joyet P."/>
            <person name="Kachouri R."/>
            <person name="Kerrest A."/>
            <person name="Koszul R."/>
            <person name="Lemaire M."/>
            <person name="Lesur I."/>
            <person name="Ma L."/>
            <person name="Muller H."/>
            <person name="Nicaud J.M."/>
            <person name="Nikolski M."/>
            <person name="Oztas S."/>
            <person name="Ozier-Kalogeropoulos O."/>
            <person name="Pellenz S."/>
            <person name="Potier S."/>
            <person name="Richard G.F."/>
            <person name="Straub M.L."/>
            <person name="Suleau A."/>
            <person name="Swennene D."/>
            <person name="Tekaia F."/>
            <person name="Wesolowski-Louvel M."/>
            <person name="Westhof E."/>
            <person name="Wirth B."/>
            <person name="Zeniou-Meyer M."/>
            <person name="Zivanovic I."/>
            <person name="Bolotin-Fukuhara M."/>
            <person name="Thierry A."/>
            <person name="Bouchier C."/>
            <person name="Caudron B."/>
            <person name="Scarpelli C."/>
            <person name="Gaillardin C."/>
            <person name="Weissenbach J."/>
            <person name="Wincker P."/>
            <person name="Souciet J.L."/>
        </authorList>
    </citation>
    <scope>NUCLEOTIDE SEQUENCE [LARGE SCALE GENOMIC DNA]</scope>
    <source>
        <strain evidence="2">ATCC 36239 / CBS 767 / BCRC 21394 / JCM 1990 / NBRC 0083 / IGC 2968</strain>
    </source>
</reference>
<name>B5RTQ4_DEBHA</name>
<proteinExistence type="predicted"/>
<organism evidence="1 2">
    <name type="scientific">Debaryomyces hansenii (strain ATCC 36239 / CBS 767 / BCRC 21394 / JCM 1990 / NBRC 0083 / IGC 2968)</name>
    <name type="common">Yeast</name>
    <name type="synonym">Torulaspora hansenii</name>
    <dbReference type="NCBI Taxonomy" id="284592"/>
    <lineage>
        <taxon>Eukaryota</taxon>
        <taxon>Fungi</taxon>
        <taxon>Dikarya</taxon>
        <taxon>Ascomycota</taxon>
        <taxon>Saccharomycotina</taxon>
        <taxon>Pichiomycetes</taxon>
        <taxon>Debaryomycetaceae</taxon>
        <taxon>Debaryomyces</taxon>
    </lineage>
</organism>
<dbReference type="EMBL" id="CR382136">
    <property type="protein sequence ID" value="CAR65610.1"/>
    <property type="molecule type" value="Genomic_DNA"/>
</dbReference>
<sequence>MLHILKTNVHTVTTVCDVHLKDRFDKYFDYILDDNYDSFVVYAKRDNVITNYFYVHLTRTHIWESSFRKCHPSIRSW</sequence>
<dbReference type="GeneID" id="8998444"/>
<dbReference type="AlphaFoldDB" id="B5RTQ4"/>